<dbReference type="GO" id="GO:0003677">
    <property type="term" value="F:DNA binding"/>
    <property type="evidence" value="ECO:0007669"/>
    <property type="project" value="UniProtKB-KW"/>
</dbReference>
<dbReference type="CDD" id="cd07377">
    <property type="entry name" value="WHTH_GntR"/>
    <property type="match status" value="1"/>
</dbReference>
<feature type="region of interest" description="Disordered" evidence="4">
    <location>
        <begin position="247"/>
        <end position="279"/>
    </location>
</feature>
<dbReference type="PANTHER" id="PTHR43537">
    <property type="entry name" value="TRANSCRIPTIONAL REGULATOR, GNTR FAMILY"/>
    <property type="match status" value="1"/>
</dbReference>
<dbReference type="Gene3D" id="1.10.10.10">
    <property type="entry name" value="Winged helix-like DNA-binding domain superfamily/Winged helix DNA-binding domain"/>
    <property type="match status" value="1"/>
</dbReference>
<dbReference type="PANTHER" id="PTHR43537:SF24">
    <property type="entry name" value="GLUCONATE OPERON TRANSCRIPTIONAL REPRESSOR"/>
    <property type="match status" value="1"/>
</dbReference>
<keyword evidence="3" id="KW-0804">Transcription</keyword>
<dbReference type="PROSITE" id="PS50949">
    <property type="entry name" value="HTH_GNTR"/>
    <property type="match status" value="1"/>
</dbReference>
<dbReference type="Pfam" id="PF00392">
    <property type="entry name" value="GntR"/>
    <property type="match status" value="1"/>
</dbReference>
<keyword evidence="2 6" id="KW-0238">DNA-binding</keyword>
<proteinExistence type="predicted"/>
<comment type="caution">
    <text evidence="6">The sequence shown here is derived from an EMBL/GenBank/DDBJ whole genome shotgun (WGS) entry which is preliminary data.</text>
</comment>
<dbReference type="SMART" id="SM00895">
    <property type="entry name" value="FCD"/>
    <property type="match status" value="1"/>
</dbReference>
<feature type="domain" description="HTH gntR-type" evidence="5">
    <location>
        <begin position="11"/>
        <end position="78"/>
    </location>
</feature>
<evidence type="ECO:0000256" key="3">
    <source>
        <dbReference type="ARBA" id="ARBA00023163"/>
    </source>
</evidence>
<evidence type="ECO:0000313" key="7">
    <source>
        <dbReference type="Proteomes" id="UP000295122"/>
    </source>
</evidence>
<evidence type="ECO:0000256" key="1">
    <source>
        <dbReference type="ARBA" id="ARBA00023015"/>
    </source>
</evidence>
<organism evidence="6 7">
    <name type="scientific">Enterovirga rhinocerotis</name>
    <dbReference type="NCBI Taxonomy" id="1339210"/>
    <lineage>
        <taxon>Bacteria</taxon>
        <taxon>Pseudomonadati</taxon>
        <taxon>Pseudomonadota</taxon>
        <taxon>Alphaproteobacteria</taxon>
        <taxon>Hyphomicrobiales</taxon>
        <taxon>Methylobacteriaceae</taxon>
        <taxon>Enterovirga</taxon>
    </lineage>
</organism>
<dbReference type="InterPro" id="IPR008920">
    <property type="entry name" value="TF_FadR/GntR_C"/>
</dbReference>
<evidence type="ECO:0000313" key="6">
    <source>
        <dbReference type="EMBL" id="TDR90206.1"/>
    </source>
</evidence>
<dbReference type="Gene3D" id="1.20.120.530">
    <property type="entry name" value="GntR ligand-binding domain-like"/>
    <property type="match status" value="1"/>
</dbReference>
<dbReference type="GO" id="GO:0003700">
    <property type="term" value="F:DNA-binding transcription factor activity"/>
    <property type="evidence" value="ECO:0007669"/>
    <property type="project" value="InterPro"/>
</dbReference>
<dbReference type="Proteomes" id="UP000295122">
    <property type="component" value="Unassembled WGS sequence"/>
</dbReference>
<sequence>MFVMPEIVRSPSLAEKARQMIQEAIWSGELGPGVHLVEATLAEQFHISRGPFREALRTLAADGLVEFYPGRGAFVVDTTPEQMQDMIILRAMLGGMAARYVTAEADADLLQRLSASYSKMMIASEAGDERSFFDEHWRFYEILHRSANEFIYRSWKSLSGLINVYFRRMGREHLTQNLILRDIECFLKLFQAGDPDEAEAAVRSEMLRMGFVVLDKPIPRMLHSYVTRRVLEDGSLVAYDPVSDSVAGSELQTNKTNQNEETWGNDSTSADKSRSRRAG</sequence>
<evidence type="ECO:0000259" key="5">
    <source>
        <dbReference type="PROSITE" id="PS50949"/>
    </source>
</evidence>
<dbReference type="InterPro" id="IPR000524">
    <property type="entry name" value="Tscrpt_reg_HTH_GntR"/>
</dbReference>
<dbReference type="Pfam" id="PF07729">
    <property type="entry name" value="FCD"/>
    <property type="match status" value="1"/>
</dbReference>
<dbReference type="OrthoDB" id="9788098at2"/>
<dbReference type="InterPro" id="IPR011711">
    <property type="entry name" value="GntR_C"/>
</dbReference>
<dbReference type="InterPro" id="IPR036390">
    <property type="entry name" value="WH_DNA-bd_sf"/>
</dbReference>
<reference evidence="6 7" key="1">
    <citation type="submission" date="2019-03" db="EMBL/GenBank/DDBJ databases">
        <title>Genomic Encyclopedia of Type Strains, Phase IV (KMG-IV): sequencing the most valuable type-strain genomes for metagenomic binning, comparative biology and taxonomic classification.</title>
        <authorList>
            <person name="Goeker M."/>
        </authorList>
    </citation>
    <scope>NUCLEOTIDE SEQUENCE [LARGE SCALE GENOMIC DNA]</scope>
    <source>
        <strain evidence="6 7">DSM 25903</strain>
    </source>
</reference>
<feature type="compositionally biased region" description="Polar residues" evidence="4">
    <location>
        <begin position="250"/>
        <end position="270"/>
    </location>
</feature>
<dbReference type="AlphaFoldDB" id="A0A4R7C1E3"/>
<name>A0A4R7C1E3_9HYPH</name>
<protein>
    <submittedName>
        <fullName evidence="6">DNA-binding GntR family transcriptional regulator</fullName>
    </submittedName>
</protein>
<evidence type="ECO:0000256" key="4">
    <source>
        <dbReference type="SAM" id="MobiDB-lite"/>
    </source>
</evidence>
<accession>A0A4R7C1E3</accession>
<dbReference type="SUPFAM" id="SSF48008">
    <property type="entry name" value="GntR ligand-binding domain-like"/>
    <property type="match status" value="1"/>
</dbReference>
<dbReference type="EMBL" id="SNZR01000013">
    <property type="protein sequence ID" value="TDR90206.1"/>
    <property type="molecule type" value="Genomic_DNA"/>
</dbReference>
<dbReference type="SMART" id="SM00345">
    <property type="entry name" value="HTH_GNTR"/>
    <property type="match status" value="1"/>
</dbReference>
<dbReference type="RefSeq" id="WP_133771409.1">
    <property type="nucleotide sequence ID" value="NZ_SNZR01000013.1"/>
</dbReference>
<keyword evidence="1" id="KW-0805">Transcription regulation</keyword>
<gene>
    <name evidence="6" type="ORF">EV668_3048</name>
</gene>
<dbReference type="SUPFAM" id="SSF46785">
    <property type="entry name" value="Winged helix' DNA-binding domain"/>
    <property type="match status" value="1"/>
</dbReference>
<dbReference type="InterPro" id="IPR036388">
    <property type="entry name" value="WH-like_DNA-bd_sf"/>
</dbReference>
<evidence type="ECO:0000256" key="2">
    <source>
        <dbReference type="ARBA" id="ARBA00023125"/>
    </source>
</evidence>
<keyword evidence="7" id="KW-1185">Reference proteome</keyword>